<dbReference type="GO" id="GO:0008528">
    <property type="term" value="F:G protein-coupled peptide receptor activity"/>
    <property type="evidence" value="ECO:0007669"/>
    <property type="project" value="TreeGrafter"/>
</dbReference>
<evidence type="ECO:0000313" key="3">
    <source>
        <dbReference type="Proteomes" id="UP001292079"/>
    </source>
</evidence>
<gene>
    <name evidence="2" type="ORF">MN116_002446</name>
</gene>
<keyword evidence="1" id="KW-1133">Transmembrane helix</keyword>
<keyword evidence="1" id="KW-0812">Transmembrane</keyword>
<organism evidence="2 3">
    <name type="scientific">Schistosoma mekongi</name>
    <name type="common">Parasitic worm</name>
    <dbReference type="NCBI Taxonomy" id="38744"/>
    <lineage>
        <taxon>Eukaryota</taxon>
        <taxon>Metazoa</taxon>
        <taxon>Spiralia</taxon>
        <taxon>Lophotrochozoa</taxon>
        <taxon>Platyhelminthes</taxon>
        <taxon>Trematoda</taxon>
        <taxon>Digenea</taxon>
        <taxon>Strigeidida</taxon>
        <taxon>Schistosomatoidea</taxon>
        <taxon>Schistosomatidae</taxon>
        <taxon>Schistosoma</taxon>
    </lineage>
</organism>
<dbReference type="PANTHER" id="PTHR46273">
    <property type="entry name" value="MYOSUPPRESSIN RECEPTOR 1, ISOFORM B-RELATED"/>
    <property type="match status" value="1"/>
</dbReference>
<proteinExistence type="predicted"/>
<dbReference type="Proteomes" id="UP001292079">
    <property type="component" value="Unassembled WGS sequence"/>
</dbReference>
<feature type="transmembrane region" description="Helical" evidence="1">
    <location>
        <begin position="62"/>
        <end position="86"/>
    </location>
</feature>
<reference evidence="2" key="2">
    <citation type="journal article" date="2023" name="Infect Dis Poverty">
        <title>Chromosome-scale genome of the human blood fluke Schistosoma mekongi and its implications for public health.</title>
        <authorList>
            <person name="Zhou M."/>
            <person name="Xu L."/>
            <person name="Xu D."/>
            <person name="Chen W."/>
            <person name="Khan J."/>
            <person name="Hu Y."/>
            <person name="Huang H."/>
            <person name="Wei H."/>
            <person name="Zhang Y."/>
            <person name="Chusongsang P."/>
            <person name="Tanasarnprasert K."/>
            <person name="Hu X."/>
            <person name="Limpanont Y."/>
            <person name="Lv Z."/>
        </authorList>
    </citation>
    <scope>NUCLEOTIDE SEQUENCE</scope>
    <source>
        <strain evidence="2">LV_2022a</strain>
    </source>
</reference>
<dbReference type="Gene3D" id="1.20.1070.10">
    <property type="entry name" value="Rhodopsin 7-helix transmembrane proteins"/>
    <property type="match status" value="1"/>
</dbReference>
<dbReference type="SUPFAM" id="SSF81321">
    <property type="entry name" value="Family A G protein-coupled receptor-like"/>
    <property type="match status" value="1"/>
</dbReference>
<evidence type="ECO:0008006" key="4">
    <source>
        <dbReference type="Google" id="ProtNLM"/>
    </source>
</evidence>
<dbReference type="AlphaFoldDB" id="A0AAE1ZJP8"/>
<accession>A0AAE1ZJP8</accession>
<evidence type="ECO:0000313" key="2">
    <source>
        <dbReference type="EMBL" id="KAK4475385.1"/>
    </source>
</evidence>
<dbReference type="PANTHER" id="PTHR46273:SF4">
    <property type="entry name" value="AT19640P"/>
    <property type="match status" value="1"/>
</dbReference>
<dbReference type="GO" id="GO:0005886">
    <property type="term" value="C:plasma membrane"/>
    <property type="evidence" value="ECO:0007669"/>
    <property type="project" value="TreeGrafter"/>
</dbReference>
<keyword evidence="1" id="KW-0472">Membrane</keyword>
<dbReference type="EMBL" id="JALJAT010000001">
    <property type="protein sequence ID" value="KAK4475385.1"/>
    <property type="molecule type" value="Genomic_DNA"/>
</dbReference>
<reference evidence="2" key="1">
    <citation type="submission" date="2022-04" db="EMBL/GenBank/DDBJ databases">
        <authorList>
            <person name="Xu L."/>
            <person name="Lv Z."/>
        </authorList>
    </citation>
    <scope>NUCLEOTIDE SEQUENCE</scope>
    <source>
        <strain evidence="2">LV_2022a</strain>
    </source>
</reference>
<name>A0AAE1ZJP8_SCHME</name>
<dbReference type="InterPro" id="IPR053219">
    <property type="entry name" value="GPCR_Dmsr-1"/>
</dbReference>
<protein>
    <recommendedName>
        <fullName evidence="4">G-protein coupled receptors family 1 profile domain-containing protein</fullName>
    </recommendedName>
</protein>
<evidence type="ECO:0000256" key="1">
    <source>
        <dbReference type="SAM" id="Phobius"/>
    </source>
</evidence>
<comment type="caution">
    <text evidence="2">The sequence shown here is derived from an EMBL/GenBank/DDBJ whole genome shotgun (WGS) entry which is preliminary data.</text>
</comment>
<keyword evidence="3" id="KW-1185">Reference proteome</keyword>
<sequence length="108" mass="12179">MNTNTVIQEHLPDDSQTGIKTLLMITTTLTTNIMSSTMNIMNNTCIDHFQWLEVFHQNYQRIHVYLCLLLCPIGVIANTLNVVVLCQSRLRSPTNLLLSVLAVSDGVY</sequence>